<dbReference type="InterPro" id="IPR002182">
    <property type="entry name" value="NB-ARC"/>
</dbReference>
<evidence type="ECO:0000256" key="4">
    <source>
        <dbReference type="ARBA" id="ARBA00023163"/>
    </source>
</evidence>
<evidence type="ECO:0000256" key="1">
    <source>
        <dbReference type="ARBA" id="ARBA00005820"/>
    </source>
</evidence>
<dbReference type="SUPFAM" id="SSF46894">
    <property type="entry name" value="C-terminal effector domain of the bipartite response regulators"/>
    <property type="match status" value="1"/>
</dbReference>
<organism evidence="7 8">
    <name type="scientific">Salininema proteolyticum</name>
    <dbReference type="NCBI Taxonomy" id="1607685"/>
    <lineage>
        <taxon>Bacteria</taxon>
        <taxon>Bacillati</taxon>
        <taxon>Actinomycetota</taxon>
        <taxon>Actinomycetes</taxon>
        <taxon>Glycomycetales</taxon>
        <taxon>Glycomycetaceae</taxon>
        <taxon>Salininema</taxon>
    </lineage>
</organism>
<dbReference type="InterPro" id="IPR005158">
    <property type="entry name" value="BTAD"/>
</dbReference>
<dbReference type="PANTHER" id="PTHR35807:SF1">
    <property type="entry name" value="TRANSCRIPTIONAL REGULATOR REDD"/>
    <property type="match status" value="1"/>
</dbReference>
<comment type="caution">
    <text evidence="7">The sequence shown here is derived from an EMBL/GenBank/DDBJ whole genome shotgun (WGS) entry which is preliminary data.</text>
</comment>
<evidence type="ECO:0000256" key="5">
    <source>
        <dbReference type="PROSITE-ProRule" id="PRU01091"/>
    </source>
</evidence>
<dbReference type="InterPro" id="IPR027417">
    <property type="entry name" value="P-loop_NTPase"/>
</dbReference>
<evidence type="ECO:0000256" key="2">
    <source>
        <dbReference type="ARBA" id="ARBA00023015"/>
    </source>
</evidence>
<name>A0ABV8U154_9ACTN</name>
<feature type="DNA-binding region" description="OmpR/PhoB-type" evidence="5">
    <location>
        <begin position="4"/>
        <end position="109"/>
    </location>
</feature>
<dbReference type="Pfam" id="PF00931">
    <property type="entry name" value="NB-ARC"/>
    <property type="match status" value="1"/>
</dbReference>
<evidence type="ECO:0000313" key="8">
    <source>
        <dbReference type="Proteomes" id="UP001595823"/>
    </source>
</evidence>
<keyword evidence="4" id="KW-0804">Transcription</keyword>
<reference evidence="8" key="1">
    <citation type="journal article" date="2019" name="Int. J. Syst. Evol. Microbiol.">
        <title>The Global Catalogue of Microorganisms (GCM) 10K type strain sequencing project: providing services to taxonomists for standard genome sequencing and annotation.</title>
        <authorList>
            <consortium name="The Broad Institute Genomics Platform"/>
            <consortium name="The Broad Institute Genome Sequencing Center for Infectious Disease"/>
            <person name="Wu L."/>
            <person name="Ma J."/>
        </authorList>
    </citation>
    <scope>NUCLEOTIDE SEQUENCE [LARGE SCALE GENOMIC DNA]</scope>
    <source>
        <strain evidence="8">IBRC-M 10908</strain>
    </source>
</reference>
<dbReference type="RefSeq" id="WP_380622472.1">
    <property type="nucleotide sequence ID" value="NZ_JBHSDK010000021.1"/>
</dbReference>
<feature type="domain" description="OmpR/PhoB-type" evidence="6">
    <location>
        <begin position="4"/>
        <end position="109"/>
    </location>
</feature>
<proteinExistence type="inferred from homology"/>
<keyword evidence="8" id="KW-1185">Reference proteome</keyword>
<dbReference type="InterPro" id="IPR036388">
    <property type="entry name" value="WH-like_DNA-bd_sf"/>
</dbReference>
<comment type="similarity">
    <text evidence="1">Belongs to the AfsR/DnrI/RedD regulatory family.</text>
</comment>
<dbReference type="InterPro" id="IPR001867">
    <property type="entry name" value="OmpR/PhoB-type_DNA-bd"/>
</dbReference>
<dbReference type="SUPFAM" id="SSF52540">
    <property type="entry name" value="P-loop containing nucleoside triphosphate hydrolases"/>
    <property type="match status" value="1"/>
</dbReference>
<dbReference type="Gene3D" id="1.25.40.10">
    <property type="entry name" value="Tetratricopeptide repeat domain"/>
    <property type="match status" value="2"/>
</dbReference>
<dbReference type="PANTHER" id="PTHR35807">
    <property type="entry name" value="TRANSCRIPTIONAL REGULATOR REDD-RELATED"/>
    <property type="match status" value="1"/>
</dbReference>
<dbReference type="Gene3D" id="3.40.50.300">
    <property type="entry name" value="P-loop containing nucleotide triphosphate hydrolases"/>
    <property type="match status" value="1"/>
</dbReference>
<dbReference type="InterPro" id="IPR016032">
    <property type="entry name" value="Sig_transdc_resp-reg_C-effctor"/>
</dbReference>
<dbReference type="PRINTS" id="PR00364">
    <property type="entry name" value="DISEASERSIST"/>
</dbReference>
<protein>
    <submittedName>
        <fullName evidence="7">BTAD domain-containing putative transcriptional regulator</fullName>
    </submittedName>
</protein>
<evidence type="ECO:0000256" key="3">
    <source>
        <dbReference type="ARBA" id="ARBA00023125"/>
    </source>
</evidence>
<gene>
    <name evidence="7" type="ORF">ACFPET_14875</name>
</gene>
<evidence type="ECO:0000313" key="7">
    <source>
        <dbReference type="EMBL" id="MFC4336484.1"/>
    </source>
</evidence>
<dbReference type="InterPro" id="IPR051677">
    <property type="entry name" value="AfsR-DnrI-RedD_regulator"/>
</dbReference>
<dbReference type="Pfam" id="PF03704">
    <property type="entry name" value="BTAD"/>
    <property type="match status" value="1"/>
</dbReference>
<dbReference type="Proteomes" id="UP001595823">
    <property type="component" value="Unassembled WGS sequence"/>
</dbReference>
<accession>A0ABV8U154</accession>
<dbReference type="PROSITE" id="PS51755">
    <property type="entry name" value="OMPR_PHOB"/>
    <property type="match status" value="1"/>
</dbReference>
<sequence length="946" mass="101738">MTPVPEEARGRRLRVDLLGPVRCRVAEEPVDLPGRQLPQLLALLALNADRPVGLSRIAEVVWDGERPERVRRMTVNLVGRLRRALNSEAPDGGAGPFVERTGDSVVLRRTETDLAEFDRESARARTLLADSPARAADLLRGCLDLCRGEPMPGWEGAYFSAEKERLRLKTAETRDTLARALAASGSFEEALDLSRRLLEGDPLNQAAATTAVSALAALGKVPEASGLYHAFRTRLARETGLDPGPALIEAHTRALAGSTLAESGDDVLRDVPRQVPAPPADFAGREKEARLITEAVLSGPSDTVNAVAVNGLGGMGKSALAFRVARQVAEHFPDGQFYADLAGSTQGTAPRDPAAVLDRFLNDLGRSNPGTDPDAAAARFRSATRGKRLLIVLDNARDADQIRPLLPADPGCAVLITARRSLAAIDSTTNLHLRELNEPSSIDLLRTAIRRDRDEADTEALRRIAAACGGMPLALCVAAARLRMEPRTSAKSFARRLESADYRLAELDDGSRAVGTALAASLDNLSGTPDGEAAATLFRLCGLHHGDDWGLEAVAALSGRSRERAGRLAGTLVRARLWEQASADRWRTHDLVRLYARAEAAALDHETRETAGRRLREFYAASAHRALSATYPDLTNRLGLLPDRIVRKALPFSGAAEAFQWANTETDGITALVESSPDGDDGLLAAITAVLAYPVCTRSGVSRSRLLDLATAAVRIVELRPRPWDYYLHMAAGHQLLAFRRFADAEKAFASAVERARAAGRYDLVPKVATYEADAALRAGDHATAEAKALAALRDAEATGNVDAEVWSLIHLARAHVGRGALDVGLSYGERSLGLLDRVLPPTRTSVLLHHGFCLLRAREWEEASDLLRRCCELLVGAGETPSDAHAEALWGLAEAHGALGDGRTAAEFRERSVEMGVRIGGIGTDDTARFLSEGTVERPGFFSVR</sequence>
<dbReference type="InterPro" id="IPR011990">
    <property type="entry name" value="TPR-like_helical_dom_sf"/>
</dbReference>
<dbReference type="EMBL" id="JBHSDK010000021">
    <property type="protein sequence ID" value="MFC4336484.1"/>
    <property type="molecule type" value="Genomic_DNA"/>
</dbReference>
<dbReference type="Gene3D" id="1.10.10.10">
    <property type="entry name" value="Winged helix-like DNA-binding domain superfamily/Winged helix DNA-binding domain"/>
    <property type="match status" value="1"/>
</dbReference>
<evidence type="ECO:0000259" key="6">
    <source>
        <dbReference type="PROSITE" id="PS51755"/>
    </source>
</evidence>
<dbReference type="SMART" id="SM01043">
    <property type="entry name" value="BTAD"/>
    <property type="match status" value="1"/>
</dbReference>
<dbReference type="SUPFAM" id="SSF48452">
    <property type="entry name" value="TPR-like"/>
    <property type="match status" value="2"/>
</dbReference>
<keyword evidence="3 5" id="KW-0238">DNA-binding</keyword>
<keyword evidence="2" id="KW-0805">Transcription regulation</keyword>